<name>A0A318UDC2_9SPHI</name>
<comment type="caution">
    <text evidence="2">The sequence shown here is derived from an EMBL/GenBank/DDBJ whole genome shotgun (WGS) entry which is preliminary data.</text>
</comment>
<sequence>MKTKISILLLSFLFSASGVFAHALWIETTSTGKKGQSQEVKVFFGEYEAGERDSIQKWFSNLKEFSLVLTAPNGTTKKLNATADVLFFKAVFTPEQDGLYKLSIVHEVKDLYEKAKIEYYAFADVAVGRSAKVGTPFPAEALLSIRLGKPVLKVGEAASHEVLYKQAPAAKQKLTIIGADGKKQEIETDPAGKFTFTPAQKGGHFLESFTEEKTSGSLNGKDYEKIWHVVTYFAQAI</sequence>
<proteinExistence type="predicted"/>
<feature type="signal peptide" evidence="1">
    <location>
        <begin position="1"/>
        <end position="21"/>
    </location>
</feature>
<keyword evidence="1" id="KW-0732">Signal</keyword>
<dbReference type="InterPro" id="IPR019613">
    <property type="entry name" value="DUF4198"/>
</dbReference>
<dbReference type="Proteomes" id="UP000248198">
    <property type="component" value="Unassembled WGS sequence"/>
</dbReference>
<feature type="chain" id="PRO_5016416476" evidence="1">
    <location>
        <begin position="22"/>
        <end position="237"/>
    </location>
</feature>
<dbReference type="RefSeq" id="WP_170123333.1">
    <property type="nucleotide sequence ID" value="NZ_QKLU01000004.1"/>
</dbReference>
<dbReference type="Pfam" id="PF10670">
    <property type="entry name" value="DUF4198"/>
    <property type="match status" value="1"/>
</dbReference>
<evidence type="ECO:0000256" key="1">
    <source>
        <dbReference type="SAM" id="SignalP"/>
    </source>
</evidence>
<protein>
    <submittedName>
        <fullName evidence="2">Uncharacterized protein DUF4198</fullName>
    </submittedName>
</protein>
<dbReference type="EMBL" id="QKLU01000004">
    <property type="protein sequence ID" value="PYF74211.1"/>
    <property type="molecule type" value="Genomic_DNA"/>
</dbReference>
<organism evidence="2 3">
    <name type="scientific">Pedobacter nutrimenti</name>
    <dbReference type="NCBI Taxonomy" id="1241337"/>
    <lineage>
        <taxon>Bacteria</taxon>
        <taxon>Pseudomonadati</taxon>
        <taxon>Bacteroidota</taxon>
        <taxon>Sphingobacteriia</taxon>
        <taxon>Sphingobacteriales</taxon>
        <taxon>Sphingobacteriaceae</taxon>
        <taxon>Pedobacter</taxon>
    </lineage>
</organism>
<dbReference type="AlphaFoldDB" id="A0A318UDC2"/>
<keyword evidence="3" id="KW-1185">Reference proteome</keyword>
<evidence type="ECO:0000313" key="3">
    <source>
        <dbReference type="Proteomes" id="UP000248198"/>
    </source>
</evidence>
<accession>A0A318UDC2</accession>
<gene>
    <name evidence="2" type="ORF">B0O44_104382</name>
</gene>
<evidence type="ECO:0000313" key="2">
    <source>
        <dbReference type="EMBL" id="PYF74211.1"/>
    </source>
</evidence>
<reference evidence="2 3" key="1">
    <citation type="submission" date="2018-06" db="EMBL/GenBank/DDBJ databases">
        <title>Genomic Encyclopedia of Archaeal and Bacterial Type Strains, Phase II (KMG-II): from individual species to whole genera.</title>
        <authorList>
            <person name="Goeker M."/>
        </authorList>
    </citation>
    <scope>NUCLEOTIDE SEQUENCE [LARGE SCALE GENOMIC DNA]</scope>
    <source>
        <strain evidence="2 3">DSM 27372</strain>
    </source>
</reference>